<dbReference type="Proteomes" id="UP001069802">
    <property type="component" value="Unassembled WGS sequence"/>
</dbReference>
<feature type="compositionally biased region" description="Polar residues" evidence="1">
    <location>
        <begin position="449"/>
        <end position="465"/>
    </location>
</feature>
<evidence type="ECO:0000256" key="1">
    <source>
        <dbReference type="SAM" id="MobiDB-lite"/>
    </source>
</evidence>
<dbReference type="PANTHER" id="PTHR30105:SF2">
    <property type="entry name" value="DIVERGENT POLYSACCHARIDE DEACETYLASE SUPERFAMILY"/>
    <property type="match status" value="1"/>
</dbReference>
<dbReference type="EMBL" id="JAPWGY010000007">
    <property type="protein sequence ID" value="MCZ4282477.1"/>
    <property type="molecule type" value="Genomic_DNA"/>
</dbReference>
<feature type="compositionally biased region" description="Basic and acidic residues" evidence="1">
    <location>
        <begin position="44"/>
        <end position="68"/>
    </location>
</feature>
<keyword evidence="3" id="KW-1185">Reference proteome</keyword>
<dbReference type="Pfam" id="PF04748">
    <property type="entry name" value="Polysacc_deac_2"/>
    <property type="match status" value="1"/>
</dbReference>
<name>A0ABT4LRA9_9PROT</name>
<evidence type="ECO:0000313" key="3">
    <source>
        <dbReference type="Proteomes" id="UP001069802"/>
    </source>
</evidence>
<feature type="compositionally biased region" description="Polar residues" evidence="1">
    <location>
        <begin position="174"/>
        <end position="195"/>
    </location>
</feature>
<organism evidence="2 3">
    <name type="scientific">Kiloniella laminariae</name>
    <dbReference type="NCBI Taxonomy" id="454162"/>
    <lineage>
        <taxon>Bacteria</taxon>
        <taxon>Pseudomonadati</taxon>
        <taxon>Pseudomonadota</taxon>
        <taxon>Alphaproteobacteria</taxon>
        <taxon>Rhodospirillales</taxon>
        <taxon>Kiloniellaceae</taxon>
        <taxon>Kiloniella</taxon>
    </lineage>
</organism>
<dbReference type="Gene3D" id="3.20.20.370">
    <property type="entry name" value="Glycoside hydrolase/deacetylase"/>
    <property type="match status" value="1"/>
</dbReference>
<gene>
    <name evidence="2" type="ORF">O4H49_16945</name>
</gene>
<evidence type="ECO:0000313" key="2">
    <source>
        <dbReference type="EMBL" id="MCZ4282477.1"/>
    </source>
</evidence>
<feature type="compositionally biased region" description="Basic and acidic residues" evidence="1">
    <location>
        <begin position="124"/>
        <end position="133"/>
    </location>
</feature>
<protein>
    <submittedName>
        <fullName evidence="2">Divergent polysaccharide deacetylase family protein</fullName>
    </submittedName>
</protein>
<dbReference type="RefSeq" id="WP_269424621.1">
    <property type="nucleotide sequence ID" value="NZ_JAPWGY010000007.1"/>
</dbReference>
<dbReference type="InterPro" id="IPR006837">
    <property type="entry name" value="Divergent_DAC"/>
</dbReference>
<feature type="region of interest" description="Disordered" evidence="1">
    <location>
        <begin position="44"/>
        <end position="219"/>
    </location>
</feature>
<dbReference type="CDD" id="cd10936">
    <property type="entry name" value="CE4_DAC2"/>
    <property type="match status" value="1"/>
</dbReference>
<accession>A0ABT4LRA9</accession>
<dbReference type="InterPro" id="IPR011330">
    <property type="entry name" value="Glyco_hydro/deAcase_b/a-brl"/>
</dbReference>
<reference evidence="2" key="1">
    <citation type="submission" date="2022-12" db="EMBL/GenBank/DDBJ databases">
        <title>Bacterial isolates from different developmental stages of Nematostella vectensis.</title>
        <authorList>
            <person name="Fraune S."/>
        </authorList>
    </citation>
    <scope>NUCLEOTIDE SEQUENCE</scope>
    <source>
        <strain evidence="2">G21630-S1</strain>
    </source>
</reference>
<proteinExistence type="predicted"/>
<feature type="compositionally biased region" description="Polar residues" evidence="1">
    <location>
        <begin position="204"/>
        <end position="214"/>
    </location>
</feature>
<feature type="compositionally biased region" description="Low complexity" evidence="1">
    <location>
        <begin position="94"/>
        <end position="108"/>
    </location>
</feature>
<comment type="caution">
    <text evidence="2">The sequence shown here is derived from an EMBL/GenBank/DDBJ whole genome shotgun (WGS) entry which is preliminary data.</text>
</comment>
<dbReference type="PANTHER" id="PTHR30105">
    <property type="entry name" value="UNCHARACTERIZED YIBQ-RELATED"/>
    <property type="match status" value="1"/>
</dbReference>
<feature type="compositionally biased region" description="Polar residues" evidence="1">
    <location>
        <begin position="150"/>
        <end position="167"/>
    </location>
</feature>
<dbReference type="SUPFAM" id="SSF88713">
    <property type="entry name" value="Glycoside hydrolase/deacetylase"/>
    <property type="match status" value="1"/>
</dbReference>
<sequence>MNWNKILLTLSWVALISLISATAGYMVYGPHVPLPYVYQPETATHETTQKPEDEHSGEPEEPTHESLLKPEAPPPEQVNTDQHPTLIPPDNARETASAETPAGAAAPSPDNTVTSPEKTAPDAASEHKEEAAPENHSAATAPEVSPEISPATSPETSQETLSQTNNPEPAVTGPTETTETAALSPAQPVTSSPVQERSPDLHQPNWQRYSQQQPADDGRPRIAIVLTGLGLSRAATDAAIRQLPGAITLSFTPYAKDLDSWIALAHSHNHEVLIDLPMEPLTYPSDDPGPQALLTGREPEGNLRYLAWIANRGSGYVGMSVYMGERFVTSERQMKPVMEYFKDQGLLFLDNGRNEASLAPRIGREMGSPVLVNNRAIDEAQLSRVAIDSRLAQVEQIALRNGYAIATGRPFPVTLERMASWIQGLDQRGYQLVPLTAVIPQPDDPASAKMTSPKNKNKQAPKTGG</sequence>
<feature type="region of interest" description="Disordered" evidence="1">
    <location>
        <begin position="441"/>
        <end position="465"/>
    </location>
</feature>